<evidence type="ECO:0000313" key="14">
    <source>
        <dbReference type="EMBL" id="MPM55616.1"/>
    </source>
</evidence>
<dbReference type="PRINTS" id="PR00725">
    <property type="entry name" value="DADACBPTASE1"/>
</dbReference>
<reference evidence="14" key="1">
    <citation type="submission" date="2019-08" db="EMBL/GenBank/DDBJ databases">
        <authorList>
            <person name="Kucharzyk K."/>
            <person name="Murdoch R.W."/>
            <person name="Higgins S."/>
            <person name="Loffler F."/>
        </authorList>
    </citation>
    <scope>NUCLEOTIDE SEQUENCE</scope>
</reference>
<dbReference type="PANTHER" id="PTHR21581:SF33">
    <property type="entry name" value="D-ALANYL-D-ALANINE CARBOXYPEPTIDASE DACB"/>
    <property type="match status" value="1"/>
</dbReference>
<dbReference type="PANTHER" id="PTHR21581">
    <property type="entry name" value="D-ALANYL-D-ALANINE CARBOXYPEPTIDASE"/>
    <property type="match status" value="1"/>
</dbReference>
<keyword evidence="5 14" id="KW-0121">Carboxypeptidase</keyword>
<dbReference type="SUPFAM" id="SSF56601">
    <property type="entry name" value="beta-lactamase/transpeptidase-like"/>
    <property type="match status" value="1"/>
</dbReference>
<evidence type="ECO:0000256" key="9">
    <source>
        <dbReference type="ARBA" id="ARBA00022960"/>
    </source>
</evidence>
<dbReference type="Pfam" id="PF07943">
    <property type="entry name" value="PBP5_C"/>
    <property type="match status" value="1"/>
</dbReference>
<feature type="domain" description="Peptidase S11 D-Ala-D-Ala carboxypeptidase A C-terminal" evidence="13">
    <location>
        <begin position="269"/>
        <end position="359"/>
    </location>
</feature>
<dbReference type="InterPro" id="IPR018044">
    <property type="entry name" value="Peptidase_S11"/>
</dbReference>
<sequence length="382" mass="41510">MMFKYKLFYILLLLLILPLKGMAAPGNPPVVTAKSAIVIEASTGKVLYAKDSEQRRYPASTTKIMTLIVALEHGNLEDTVTASAHAASTEGSSLWLTEGEQLKLKDMLYGIMLVSGNDATVAVAEHISGALPKFAQLMTEKARAIGATSTSFTNSSGLPDPNHYSTAHDLAKITAYGYKNPMFAQIVGTKAIIIPWPGKDHDRELFNENRMLWLYEGGNGVKTGYTEAAGRCLVSAANRNGIQLITVVLDSDHMWEDSIALLDYGFENIAPKIIFNQGDILKTVKVANGKSGNIKLLVNTNIIAPISEADKDEFRTEIDAPVKVEAPIKAGQTLGKVKLIYKDVEVGSADLVAAESVEKKSLFGLLWGSVWNFFTFIVRNLA</sequence>
<evidence type="ECO:0000256" key="12">
    <source>
        <dbReference type="ARBA" id="ARBA00034000"/>
    </source>
</evidence>
<comment type="catalytic activity">
    <reaction evidence="12">
        <text>Preferential cleavage: (Ac)2-L-Lys-D-Ala-|-D-Ala. Also transpeptidation of peptidyl-alanyl moieties that are N-acyl substituents of D-alanine.</text>
        <dbReference type="EC" id="3.4.16.4"/>
    </reaction>
</comment>
<dbReference type="EMBL" id="VSSQ01015354">
    <property type="protein sequence ID" value="MPM55616.1"/>
    <property type="molecule type" value="Genomic_DNA"/>
</dbReference>
<gene>
    <name evidence="14" type="primary">dacB_11</name>
    <name evidence="14" type="ORF">SDC9_102413</name>
</gene>
<dbReference type="InterPro" id="IPR015956">
    <property type="entry name" value="Peniciliin-bd_prot_C_sf"/>
</dbReference>
<protein>
    <recommendedName>
        <fullName evidence="4">serine-type D-Ala-D-Ala carboxypeptidase</fullName>
        <ecNumber evidence="4">3.4.16.4</ecNumber>
    </recommendedName>
</protein>
<evidence type="ECO:0000259" key="13">
    <source>
        <dbReference type="SMART" id="SM00936"/>
    </source>
</evidence>
<comment type="pathway">
    <text evidence="2">Cell wall biogenesis; peptidoglycan biosynthesis.</text>
</comment>
<keyword evidence="6" id="KW-0645">Protease</keyword>
<dbReference type="GO" id="GO:0006508">
    <property type="term" value="P:proteolysis"/>
    <property type="evidence" value="ECO:0007669"/>
    <property type="project" value="UniProtKB-KW"/>
</dbReference>
<comment type="caution">
    <text evidence="14">The sequence shown here is derived from an EMBL/GenBank/DDBJ whole genome shotgun (WGS) entry which is preliminary data.</text>
</comment>
<dbReference type="Gene3D" id="2.60.410.10">
    <property type="entry name" value="D-Ala-D-Ala carboxypeptidase, C-terminal domain"/>
    <property type="match status" value="1"/>
</dbReference>
<comment type="similarity">
    <text evidence="3">Belongs to the peptidase S11 family.</text>
</comment>
<evidence type="ECO:0000256" key="2">
    <source>
        <dbReference type="ARBA" id="ARBA00004752"/>
    </source>
</evidence>
<evidence type="ECO:0000256" key="11">
    <source>
        <dbReference type="ARBA" id="ARBA00023316"/>
    </source>
</evidence>
<keyword evidence="8 14" id="KW-0378">Hydrolase</keyword>
<keyword evidence="7" id="KW-0732">Signal</keyword>
<evidence type="ECO:0000256" key="4">
    <source>
        <dbReference type="ARBA" id="ARBA00012448"/>
    </source>
</evidence>
<organism evidence="14">
    <name type="scientific">bioreactor metagenome</name>
    <dbReference type="NCBI Taxonomy" id="1076179"/>
    <lineage>
        <taxon>unclassified sequences</taxon>
        <taxon>metagenomes</taxon>
        <taxon>ecological metagenomes</taxon>
    </lineage>
</organism>
<evidence type="ECO:0000256" key="5">
    <source>
        <dbReference type="ARBA" id="ARBA00022645"/>
    </source>
</evidence>
<proteinExistence type="inferred from homology"/>
<comment type="function">
    <text evidence="1">Removes C-terminal D-alanyl residues from sugar-peptide cell wall precursors.</text>
</comment>
<accession>A0A645ART1</accession>
<evidence type="ECO:0000256" key="7">
    <source>
        <dbReference type="ARBA" id="ARBA00022729"/>
    </source>
</evidence>
<evidence type="ECO:0000256" key="8">
    <source>
        <dbReference type="ARBA" id="ARBA00022801"/>
    </source>
</evidence>
<dbReference type="UniPathway" id="UPA00219"/>
<dbReference type="GO" id="GO:0009252">
    <property type="term" value="P:peptidoglycan biosynthetic process"/>
    <property type="evidence" value="ECO:0007669"/>
    <property type="project" value="UniProtKB-UniPathway"/>
</dbReference>
<dbReference type="SUPFAM" id="SSF69189">
    <property type="entry name" value="Penicillin-binding protein associated domain"/>
    <property type="match status" value="1"/>
</dbReference>
<dbReference type="AlphaFoldDB" id="A0A645ART1"/>
<evidence type="ECO:0000256" key="6">
    <source>
        <dbReference type="ARBA" id="ARBA00022670"/>
    </source>
</evidence>
<name>A0A645ART1_9ZZZZ</name>
<keyword evidence="9" id="KW-0133">Cell shape</keyword>
<dbReference type="Pfam" id="PF00768">
    <property type="entry name" value="Peptidase_S11"/>
    <property type="match status" value="1"/>
</dbReference>
<evidence type="ECO:0000256" key="10">
    <source>
        <dbReference type="ARBA" id="ARBA00022984"/>
    </source>
</evidence>
<evidence type="ECO:0000256" key="3">
    <source>
        <dbReference type="ARBA" id="ARBA00007164"/>
    </source>
</evidence>
<evidence type="ECO:0000256" key="1">
    <source>
        <dbReference type="ARBA" id="ARBA00003217"/>
    </source>
</evidence>
<dbReference type="Gene3D" id="3.40.710.10">
    <property type="entry name" value="DD-peptidase/beta-lactamase superfamily"/>
    <property type="match status" value="1"/>
</dbReference>
<dbReference type="SMART" id="SM00936">
    <property type="entry name" value="PBP5_C"/>
    <property type="match status" value="1"/>
</dbReference>
<dbReference type="EC" id="3.4.16.4" evidence="4"/>
<dbReference type="GO" id="GO:0009002">
    <property type="term" value="F:serine-type D-Ala-D-Ala carboxypeptidase activity"/>
    <property type="evidence" value="ECO:0007669"/>
    <property type="project" value="UniProtKB-EC"/>
</dbReference>
<keyword evidence="10" id="KW-0573">Peptidoglycan synthesis</keyword>
<dbReference type="InterPro" id="IPR037167">
    <property type="entry name" value="Peptidase_S11_C_sf"/>
</dbReference>
<keyword evidence="11" id="KW-0961">Cell wall biogenesis/degradation</keyword>
<dbReference type="GO" id="GO:0071555">
    <property type="term" value="P:cell wall organization"/>
    <property type="evidence" value="ECO:0007669"/>
    <property type="project" value="UniProtKB-KW"/>
</dbReference>
<dbReference type="InterPro" id="IPR012338">
    <property type="entry name" value="Beta-lactam/transpept-like"/>
</dbReference>
<dbReference type="InterPro" id="IPR001967">
    <property type="entry name" value="Peptidase_S11_N"/>
</dbReference>
<dbReference type="InterPro" id="IPR012907">
    <property type="entry name" value="Peptidase_S11_C"/>
</dbReference>
<dbReference type="GO" id="GO:0008360">
    <property type="term" value="P:regulation of cell shape"/>
    <property type="evidence" value="ECO:0007669"/>
    <property type="project" value="UniProtKB-KW"/>
</dbReference>